<dbReference type="PANTHER" id="PTHR37455:SF1">
    <property type="entry name" value="SIMILAR TO 1190005I06RIK PROTEIN"/>
    <property type="match status" value="1"/>
</dbReference>
<evidence type="ECO:0000313" key="2">
    <source>
        <dbReference type="Proteomes" id="UP000002281"/>
    </source>
</evidence>
<dbReference type="InterPro" id="IPR027864">
    <property type="entry name" value="DUF4597"/>
</dbReference>
<reference evidence="1" key="3">
    <citation type="submission" date="2025-09" db="UniProtKB">
        <authorList>
            <consortium name="Ensembl"/>
        </authorList>
    </citation>
    <scope>IDENTIFICATION</scope>
    <source>
        <strain evidence="1">Thoroughbred</strain>
    </source>
</reference>
<reference evidence="1 2" key="1">
    <citation type="journal article" date="2009" name="Science">
        <title>Genome sequence, comparative analysis, and population genetics of the domestic horse.</title>
        <authorList>
            <consortium name="Broad Institute Genome Sequencing Platform"/>
            <consortium name="Broad Institute Whole Genome Assembly Team"/>
            <person name="Wade C.M."/>
            <person name="Giulotto E."/>
            <person name="Sigurdsson S."/>
            <person name="Zoli M."/>
            <person name="Gnerre S."/>
            <person name="Imsland F."/>
            <person name="Lear T.L."/>
            <person name="Adelson D.L."/>
            <person name="Bailey E."/>
            <person name="Bellone R.R."/>
            <person name="Bloecker H."/>
            <person name="Distl O."/>
            <person name="Edgar R.C."/>
            <person name="Garber M."/>
            <person name="Leeb T."/>
            <person name="Mauceli E."/>
            <person name="MacLeod J.N."/>
            <person name="Penedo M.C.T."/>
            <person name="Raison J.M."/>
            <person name="Sharpe T."/>
            <person name="Vogel J."/>
            <person name="Andersson L."/>
            <person name="Antczak D.F."/>
            <person name="Biagi T."/>
            <person name="Binns M.M."/>
            <person name="Chowdhary B.P."/>
            <person name="Coleman S.J."/>
            <person name="Della Valle G."/>
            <person name="Fryc S."/>
            <person name="Guerin G."/>
            <person name="Hasegawa T."/>
            <person name="Hill E.W."/>
            <person name="Jurka J."/>
            <person name="Kiialainen A."/>
            <person name="Lindgren G."/>
            <person name="Liu J."/>
            <person name="Magnani E."/>
            <person name="Mickelson J.R."/>
            <person name="Murray J."/>
            <person name="Nergadze S.G."/>
            <person name="Onofrio R."/>
            <person name="Pedroni S."/>
            <person name="Piras M.F."/>
            <person name="Raudsepp T."/>
            <person name="Rocchi M."/>
            <person name="Roeed K.H."/>
            <person name="Ryder O.A."/>
            <person name="Searle S."/>
            <person name="Skow L."/>
            <person name="Swinburne J.E."/>
            <person name="Syvaenen A.C."/>
            <person name="Tozaki T."/>
            <person name="Valberg S.J."/>
            <person name="Vaudin M."/>
            <person name="White J.R."/>
            <person name="Zody M.C."/>
            <person name="Lander E.S."/>
            <person name="Lindblad-Toh K."/>
        </authorList>
    </citation>
    <scope>NUCLEOTIDE SEQUENCE [LARGE SCALE GENOMIC DNA]</scope>
    <source>
        <strain evidence="1 2">Thoroughbred</strain>
    </source>
</reference>
<keyword evidence="2" id="KW-1185">Reference proteome</keyword>
<accession>A0A9L0RPP1</accession>
<proteinExistence type="predicted"/>
<sequence length="151" mass="17044">MGLKLSCLKGLKMCVSSSSSHDEAPVLSDKHLDVPNIIITPPTPTGMMLPRDSRQTAGAWCSILLAQEFSWTAQAWKHIHARAGAGLWSCRMQGGERRWPCSRREGERERPELVPHVPLCGYHWSQRGKSFIYSLNRSVEPDLRLVLRLLL</sequence>
<dbReference type="Pfam" id="PF15366">
    <property type="entry name" value="DUF4597"/>
    <property type="match status" value="1"/>
</dbReference>
<dbReference type="GeneTree" id="ENSGT00390000015933"/>
<name>A0A9L0RPP1_HORSE</name>
<dbReference type="PANTHER" id="PTHR37455">
    <property type="entry name" value="GENE, 27021-RELATED"/>
    <property type="match status" value="1"/>
</dbReference>
<dbReference type="Proteomes" id="UP000002281">
    <property type="component" value="Chromosome 3"/>
</dbReference>
<dbReference type="AlphaFoldDB" id="A0A9L0RPP1"/>
<evidence type="ECO:0000313" key="1">
    <source>
        <dbReference type="Ensembl" id="ENSECAP00000063694.1"/>
    </source>
</evidence>
<dbReference type="Ensembl" id="ENSECAT00000095588.1">
    <property type="protein sequence ID" value="ENSECAP00000063694.1"/>
    <property type="gene ID" value="ENSECAG00000045015.1"/>
</dbReference>
<organism evidence="1 2">
    <name type="scientific">Equus caballus</name>
    <name type="common">Horse</name>
    <dbReference type="NCBI Taxonomy" id="9796"/>
    <lineage>
        <taxon>Eukaryota</taxon>
        <taxon>Metazoa</taxon>
        <taxon>Chordata</taxon>
        <taxon>Craniata</taxon>
        <taxon>Vertebrata</taxon>
        <taxon>Euteleostomi</taxon>
        <taxon>Mammalia</taxon>
        <taxon>Eutheria</taxon>
        <taxon>Laurasiatheria</taxon>
        <taxon>Perissodactyla</taxon>
        <taxon>Equidae</taxon>
        <taxon>Equus</taxon>
    </lineage>
</organism>
<protein>
    <submittedName>
        <fullName evidence="1">Uncharacterized protein</fullName>
    </submittedName>
</protein>
<reference evidence="1" key="2">
    <citation type="submission" date="2025-08" db="UniProtKB">
        <authorList>
            <consortium name="Ensembl"/>
        </authorList>
    </citation>
    <scope>IDENTIFICATION</scope>
    <source>
        <strain evidence="1">Thoroughbred</strain>
    </source>
</reference>